<keyword evidence="7" id="KW-0808">Transferase</keyword>
<feature type="domain" description="Penicillin-binding protein transpeptidase" evidence="15">
    <location>
        <begin position="349"/>
        <end position="557"/>
    </location>
</feature>
<name>A0A9D1SPR2_9BACT</name>
<dbReference type="SUPFAM" id="SSF56601">
    <property type="entry name" value="beta-lactamase/transpeptidase-like"/>
    <property type="match status" value="1"/>
</dbReference>
<evidence type="ECO:0000256" key="12">
    <source>
        <dbReference type="ARBA" id="ARBA00023316"/>
    </source>
</evidence>
<evidence type="ECO:0000259" key="15">
    <source>
        <dbReference type="Pfam" id="PF00905"/>
    </source>
</evidence>
<reference evidence="17" key="1">
    <citation type="submission" date="2020-10" db="EMBL/GenBank/DDBJ databases">
        <authorList>
            <person name="Gilroy R."/>
        </authorList>
    </citation>
    <scope>NUCLEOTIDE SEQUENCE</scope>
    <source>
        <strain evidence="17">ChiHjej12B11-7776</strain>
    </source>
</reference>
<evidence type="ECO:0000256" key="13">
    <source>
        <dbReference type="ARBA" id="ARBA00034000"/>
    </source>
</evidence>
<evidence type="ECO:0000256" key="1">
    <source>
        <dbReference type="ARBA" id="ARBA00004752"/>
    </source>
</evidence>
<dbReference type="Pfam" id="PF00905">
    <property type="entry name" value="Transpeptidase"/>
    <property type="match status" value="1"/>
</dbReference>
<evidence type="ECO:0000256" key="6">
    <source>
        <dbReference type="ARBA" id="ARBA00022676"/>
    </source>
</evidence>
<dbReference type="Gene3D" id="1.10.3810.10">
    <property type="entry name" value="Biosynthetic peptidoglycan transglycosylase-like"/>
    <property type="match status" value="1"/>
</dbReference>
<dbReference type="Pfam" id="PF00912">
    <property type="entry name" value="Transgly"/>
    <property type="match status" value="1"/>
</dbReference>
<feature type="domain" description="Glycosyl transferase family 51" evidence="16">
    <location>
        <begin position="73"/>
        <end position="232"/>
    </location>
</feature>
<evidence type="ECO:0000313" key="18">
    <source>
        <dbReference type="Proteomes" id="UP000886852"/>
    </source>
</evidence>
<dbReference type="GO" id="GO:0009002">
    <property type="term" value="F:serine-type D-Ala-D-Ala carboxypeptidase activity"/>
    <property type="evidence" value="ECO:0007669"/>
    <property type="project" value="UniProtKB-EC"/>
</dbReference>
<dbReference type="GO" id="GO:0008360">
    <property type="term" value="P:regulation of cell shape"/>
    <property type="evidence" value="ECO:0007669"/>
    <property type="project" value="UniProtKB-KW"/>
</dbReference>
<comment type="catalytic activity">
    <reaction evidence="14">
        <text>[GlcNAc-(1-&gt;4)-Mur2Ac(oyl-L-Ala-gamma-D-Glu-L-Lys-D-Ala-D-Ala)](n)-di-trans,octa-cis-undecaprenyl diphosphate + beta-D-GlcNAc-(1-&gt;4)-Mur2Ac(oyl-L-Ala-gamma-D-Glu-L-Lys-D-Ala-D-Ala)-di-trans,octa-cis-undecaprenyl diphosphate = [GlcNAc-(1-&gt;4)-Mur2Ac(oyl-L-Ala-gamma-D-Glu-L-Lys-D-Ala-D-Ala)](n+1)-di-trans,octa-cis-undecaprenyl diphosphate + di-trans,octa-cis-undecaprenyl diphosphate + H(+)</text>
        <dbReference type="Rhea" id="RHEA:23708"/>
        <dbReference type="Rhea" id="RHEA-COMP:9602"/>
        <dbReference type="Rhea" id="RHEA-COMP:9603"/>
        <dbReference type="ChEBI" id="CHEBI:15378"/>
        <dbReference type="ChEBI" id="CHEBI:58405"/>
        <dbReference type="ChEBI" id="CHEBI:60033"/>
        <dbReference type="ChEBI" id="CHEBI:78435"/>
        <dbReference type="EC" id="2.4.99.28"/>
    </reaction>
</comment>
<comment type="similarity">
    <text evidence="3">In the N-terminal section; belongs to the glycosyltransferase 51 family.</text>
</comment>
<dbReference type="PANTHER" id="PTHR32282:SF33">
    <property type="entry name" value="PEPTIDOGLYCAN GLYCOSYLTRANSFERASE"/>
    <property type="match status" value="1"/>
</dbReference>
<dbReference type="FunFam" id="1.10.3810.10:FF:000001">
    <property type="entry name" value="Penicillin-binding protein 1A"/>
    <property type="match status" value="1"/>
</dbReference>
<dbReference type="InterPro" id="IPR036950">
    <property type="entry name" value="PBP_transglycosylase"/>
</dbReference>
<accession>A0A9D1SPR2</accession>
<reference evidence="17" key="2">
    <citation type="journal article" date="2021" name="PeerJ">
        <title>Extensive microbial diversity within the chicken gut microbiome revealed by metagenomics and culture.</title>
        <authorList>
            <person name="Gilroy R."/>
            <person name="Ravi A."/>
            <person name="Getino M."/>
            <person name="Pursley I."/>
            <person name="Horton D.L."/>
            <person name="Alikhan N.F."/>
            <person name="Baker D."/>
            <person name="Gharbi K."/>
            <person name="Hall N."/>
            <person name="Watson M."/>
            <person name="Adriaenssens E.M."/>
            <person name="Foster-Nyarko E."/>
            <person name="Jarju S."/>
            <person name="Secka A."/>
            <person name="Antonio M."/>
            <person name="Oren A."/>
            <person name="Chaudhuri R.R."/>
            <person name="La Ragione R."/>
            <person name="Hildebrand F."/>
            <person name="Pallen M.J."/>
        </authorList>
    </citation>
    <scope>NUCLEOTIDE SEQUENCE</scope>
    <source>
        <strain evidence="17">ChiHjej12B11-7776</strain>
    </source>
</reference>
<keyword evidence="9" id="KW-0133">Cell shape</keyword>
<comment type="pathway">
    <text evidence="1">Cell wall biogenesis; peptidoglycan biosynthesis.</text>
</comment>
<keyword evidence="4" id="KW-0121">Carboxypeptidase</keyword>
<protein>
    <submittedName>
        <fullName evidence="17">Penicillin-binding protein</fullName>
    </submittedName>
</protein>
<evidence type="ECO:0000256" key="3">
    <source>
        <dbReference type="ARBA" id="ARBA00007739"/>
    </source>
</evidence>
<evidence type="ECO:0000256" key="8">
    <source>
        <dbReference type="ARBA" id="ARBA00022801"/>
    </source>
</evidence>
<dbReference type="InterPro" id="IPR012338">
    <property type="entry name" value="Beta-lactam/transpept-like"/>
</dbReference>
<evidence type="ECO:0000256" key="14">
    <source>
        <dbReference type="ARBA" id="ARBA00049902"/>
    </source>
</evidence>
<dbReference type="GO" id="GO:0006508">
    <property type="term" value="P:proteolysis"/>
    <property type="evidence" value="ECO:0007669"/>
    <property type="project" value="UniProtKB-KW"/>
</dbReference>
<evidence type="ECO:0000256" key="7">
    <source>
        <dbReference type="ARBA" id="ARBA00022679"/>
    </source>
</evidence>
<gene>
    <name evidence="17" type="ORF">IAC72_01225</name>
</gene>
<evidence type="ECO:0000313" key="17">
    <source>
        <dbReference type="EMBL" id="HIU90624.1"/>
    </source>
</evidence>
<dbReference type="InterPro" id="IPR001460">
    <property type="entry name" value="PCN-bd_Tpept"/>
</dbReference>
<organism evidence="17 18">
    <name type="scientific">Candidatus Fimimonas merdipullorum</name>
    <dbReference type="NCBI Taxonomy" id="2840822"/>
    <lineage>
        <taxon>Bacteria</taxon>
        <taxon>Pseudomonadati</taxon>
        <taxon>Myxococcota</taxon>
        <taxon>Myxococcia</taxon>
        <taxon>Myxococcales</taxon>
        <taxon>Cystobacterineae</taxon>
        <taxon>Myxococcaceae</taxon>
        <taxon>Myxococcaceae incertae sedis</taxon>
        <taxon>Candidatus Fimimonas</taxon>
    </lineage>
</organism>
<dbReference type="InterPro" id="IPR050396">
    <property type="entry name" value="Glycosyltr_51/Transpeptidase"/>
</dbReference>
<keyword evidence="5" id="KW-0645">Protease</keyword>
<proteinExistence type="inferred from homology"/>
<dbReference type="GO" id="GO:0071555">
    <property type="term" value="P:cell wall organization"/>
    <property type="evidence" value="ECO:0007669"/>
    <property type="project" value="UniProtKB-KW"/>
</dbReference>
<keyword evidence="12" id="KW-0961">Cell wall biogenesis/degradation</keyword>
<evidence type="ECO:0000256" key="5">
    <source>
        <dbReference type="ARBA" id="ARBA00022670"/>
    </source>
</evidence>
<keyword evidence="10" id="KW-0573">Peptidoglycan synthesis</keyword>
<dbReference type="InterPro" id="IPR001264">
    <property type="entry name" value="Glyco_trans_51"/>
</dbReference>
<dbReference type="GO" id="GO:0009252">
    <property type="term" value="P:peptidoglycan biosynthetic process"/>
    <property type="evidence" value="ECO:0007669"/>
    <property type="project" value="UniProtKB-KW"/>
</dbReference>
<keyword evidence="8" id="KW-0378">Hydrolase</keyword>
<keyword evidence="6" id="KW-0328">Glycosyltransferase</keyword>
<dbReference type="GO" id="GO:0008658">
    <property type="term" value="F:penicillin binding"/>
    <property type="evidence" value="ECO:0007669"/>
    <property type="project" value="InterPro"/>
</dbReference>
<dbReference type="InterPro" id="IPR023346">
    <property type="entry name" value="Lysozyme-like_dom_sf"/>
</dbReference>
<evidence type="ECO:0000256" key="10">
    <source>
        <dbReference type="ARBA" id="ARBA00022984"/>
    </source>
</evidence>
<dbReference type="AlphaFoldDB" id="A0A9D1SPR2"/>
<dbReference type="EMBL" id="DVOC01000022">
    <property type="protein sequence ID" value="HIU90624.1"/>
    <property type="molecule type" value="Genomic_DNA"/>
</dbReference>
<evidence type="ECO:0000256" key="11">
    <source>
        <dbReference type="ARBA" id="ARBA00023268"/>
    </source>
</evidence>
<dbReference type="GO" id="GO:0008955">
    <property type="term" value="F:peptidoglycan glycosyltransferase activity"/>
    <property type="evidence" value="ECO:0007669"/>
    <property type="project" value="UniProtKB-EC"/>
</dbReference>
<comment type="caution">
    <text evidence="17">The sequence shown here is derived from an EMBL/GenBank/DDBJ whole genome shotgun (WGS) entry which is preliminary data.</text>
</comment>
<comment type="catalytic activity">
    <reaction evidence="13">
        <text>Preferential cleavage: (Ac)2-L-Lys-D-Ala-|-D-Ala. Also transpeptidation of peptidyl-alanyl moieties that are N-acyl substituents of D-alanine.</text>
        <dbReference type="EC" id="3.4.16.4"/>
    </reaction>
</comment>
<evidence type="ECO:0000256" key="2">
    <source>
        <dbReference type="ARBA" id="ARBA00007090"/>
    </source>
</evidence>
<feature type="non-terminal residue" evidence="17">
    <location>
        <position position="676"/>
    </location>
</feature>
<dbReference type="GO" id="GO:0030288">
    <property type="term" value="C:outer membrane-bounded periplasmic space"/>
    <property type="evidence" value="ECO:0007669"/>
    <property type="project" value="TreeGrafter"/>
</dbReference>
<evidence type="ECO:0000259" key="16">
    <source>
        <dbReference type="Pfam" id="PF00912"/>
    </source>
</evidence>
<keyword evidence="11" id="KW-0511">Multifunctional enzyme</keyword>
<evidence type="ECO:0000256" key="4">
    <source>
        <dbReference type="ARBA" id="ARBA00022645"/>
    </source>
</evidence>
<dbReference type="Gene3D" id="3.40.710.10">
    <property type="entry name" value="DD-peptidase/beta-lactamase superfamily"/>
    <property type="match status" value="1"/>
</dbReference>
<sequence>MTKKIFKICLIVLCGILLFTSLSALIFITAVKNSEGYTPLDVARLNDASCALTVLDDEGNVLQAASFGDDRQPLEALHKYTAQAFVAVEDKRFYSHHGVDVKRIAGALVHNLKRGSFAEGASTISQQLIKNTHLNSGKNLKRKVNEALLALQLEKRYSKDKILEMYLNTIYFGRNAYGIERAANVYFDKSAAQLTLSESAVLAGMIKAPNVYAPDKNADKCRERRNLVLDLMHKQRLITSRQLEQAKAEQINYRPYHAVTEKNYRYMAVMQAAEILGVPYEQLVRSDAVIETYCNGAWQNAVSGAACADCTLDKEGKLCDLSFFVCTNDGRAAACYFRGESALRKKQIGSTAKPFAVYTPAMCERLITQASPVLDAPVDFGGYRPDDMGECCGWTTIKDSVVRSLNIPAVKTLNSLGIDCAMKYLQKFGIEKGQNLSLALGNVEGGMDVVQLAECYAALANGGVRYPVRFVKSISAGGKILYRDKSEGERVFDSKACFLMTDMLRATTKGTAKQFRVPYAAAIKTGTVGTPQGNTQALAAGYTTDLTFVAWYSGDMPNSVNGGSAPCTLSAEIVKKIYGDAAPAPFSPPQGVVRLQVDDKALADQRLQIGKGDYYWFDKNNCPTEKATEIMYDYVIKTVPCGDKVRLELPEVAGMTWKIYNSDGEICPVTVGSGTY</sequence>
<evidence type="ECO:0000256" key="9">
    <source>
        <dbReference type="ARBA" id="ARBA00022960"/>
    </source>
</evidence>
<dbReference type="SUPFAM" id="SSF53955">
    <property type="entry name" value="Lysozyme-like"/>
    <property type="match status" value="1"/>
</dbReference>
<comment type="similarity">
    <text evidence="2">In the C-terminal section; belongs to the transpeptidase family.</text>
</comment>
<dbReference type="Proteomes" id="UP000886852">
    <property type="component" value="Unassembled WGS sequence"/>
</dbReference>
<dbReference type="PANTHER" id="PTHR32282">
    <property type="entry name" value="BINDING PROTEIN TRANSPEPTIDASE, PUTATIVE-RELATED"/>
    <property type="match status" value="1"/>
</dbReference>